<proteinExistence type="predicted"/>
<organism evidence="1 2">
    <name type="scientific">Vigna mungo</name>
    <name type="common">Black gram</name>
    <name type="synonym">Phaseolus mungo</name>
    <dbReference type="NCBI Taxonomy" id="3915"/>
    <lineage>
        <taxon>Eukaryota</taxon>
        <taxon>Viridiplantae</taxon>
        <taxon>Streptophyta</taxon>
        <taxon>Embryophyta</taxon>
        <taxon>Tracheophyta</taxon>
        <taxon>Spermatophyta</taxon>
        <taxon>Magnoliopsida</taxon>
        <taxon>eudicotyledons</taxon>
        <taxon>Gunneridae</taxon>
        <taxon>Pentapetalae</taxon>
        <taxon>rosids</taxon>
        <taxon>fabids</taxon>
        <taxon>Fabales</taxon>
        <taxon>Fabaceae</taxon>
        <taxon>Papilionoideae</taxon>
        <taxon>50 kb inversion clade</taxon>
        <taxon>NPAAA clade</taxon>
        <taxon>indigoferoid/millettioid clade</taxon>
        <taxon>Phaseoleae</taxon>
        <taxon>Vigna</taxon>
    </lineage>
</organism>
<sequence length="218" mass="25671">MNGIQIMIRRPQVKQSLLKIQMRHRRNSLVQLVLEKVPPLDKLHMLLLLQQILCPTMSLDALKNINRTGYAVIQRRQQNIPPGSILLHKGQTQHLRKWSKWRLPHTPCIIHQSLIMLRAPIQMRRRHPPHALQNRPNNRALKLPGLREHMPSIATIITHSLRVLRPNCNHHVLKRHRLMIPVEQQQRSVIQVKNIHRHNPTKILLRHASQLPQLITRI</sequence>
<name>A0AAQ3NRR6_VIGMU</name>
<dbReference type="Proteomes" id="UP001374535">
    <property type="component" value="Chromosome 4"/>
</dbReference>
<dbReference type="EMBL" id="CP144697">
    <property type="protein sequence ID" value="WVZ13947.1"/>
    <property type="molecule type" value="Genomic_DNA"/>
</dbReference>
<protein>
    <submittedName>
        <fullName evidence="1">Uncharacterized protein</fullName>
    </submittedName>
</protein>
<accession>A0AAQ3NRR6</accession>
<evidence type="ECO:0000313" key="1">
    <source>
        <dbReference type="EMBL" id="WVZ13947.1"/>
    </source>
</evidence>
<dbReference type="AlphaFoldDB" id="A0AAQ3NRR6"/>
<keyword evidence="2" id="KW-1185">Reference proteome</keyword>
<evidence type="ECO:0000313" key="2">
    <source>
        <dbReference type="Proteomes" id="UP001374535"/>
    </source>
</evidence>
<reference evidence="1 2" key="1">
    <citation type="journal article" date="2023" name="Life. Sci Alliance">
        <title>Evolutionary insights into 3D genome organization and epigenetic landscape of Vigna mungo.</title>
        <authorList>
            <person name="Junaid A."/>
            <person name="Singh B."/>
            <person name="Bhatia S."/>
        </authorList>
    </citation>
    <scope>NUCLEOTIDE SEQUENCE [LARGE SCALE GENOMIC DNA]</scope>
    <source>
        <strain evidence="1">Urdbean</strain>
    </source>
</reference>
<gene>
    <name evidence="1" type="ORF">V8G54_011513</name>
</gene>